<dbReference type="Proteomes" id="UP001324533">
    <property type="component" value="Chromosome"/>
</dbReference>
<sequence>MARSGAIEIPIAVDTGGVEKSIQNGLIDPVEDAHEAFEKLGETDAGRDLERQIERAQDATEELDDELDTTRKSLDKLGWAAKDAGDDAKKGFERAADGAKEIGTEAESTAKEAAASFTGSAEDIGDAFQELAANAFAGFGPAGAVAGIAAAAGLGMLLERWRQDAEEMEEITASMYDDMLESGNRYLSADFIQKGIGQITGDVDKYNQALQISKDLNVDVSDVIRAMAGDQTAVNSIIDETNDKRQEEIDAIKESGDSLENQSIKIDGVETKYAELTDTFYNLADAEDSAATRATAAHDATTAFLMDAIRDAGTATEEVDEFGNRLYTLPTGQKVLIDAETGQATTDISNFKGDLDGNVPTVKTTTIKVNVDDSAWRRWEPNPKTGRVNARVNQVV</sequence>
<proteinExistence type="predicted"/>
<gene>
    <name evidence="2" type="ORF">T9R20_08460</name>
</gene>
<dbReference type="RefSeq" id="WP_322412072.1">
    <property type="nucleotide sequence ID" value="NZ_CP139779.1"/>
</dbReference>
<keyword evidence="1" id="KW-0175">Coiled coil</keyword>
<evidence type="ECO:0000313" key="3">
    <source>
        <dbReference type="Proteomes" id="UP001324533"/>
    </source>
</evidence>
<feature type="coiled-coil region" evidence="1">
    <location>
        <begin position="46"/>
        <end position="73"/>
    </location>
</feature>
<reference evidence="2 3" key="1">
    <citation type="submission" date="2023-06" db="EMBL/GenBank/DDBJ databases">
        <title>Rock-solubilizing bacteria, Microbacterium invictum, promotes re-establishment of vegetation in rocky wasteland by accelerating rock bio-weathering and reshaping soil bacterial community.</title>
        <authorList>
            <person name="Liu C."/>
        </authorList>
    </citation>
    <scope>NUCLEOTIDE SEQUENCE [LARGE SCALE GENOMIC DNA]</scope>
    <source>
        <strain evidence="2 3">X-18</strain>
    </source>
</reference>
<dbReference type="EMBL" id="CP139779">
    <property type="protein sequence ID" value="WQB71961.1"/>
    <property type="molecule type" value="Genomic_DNA"/>
</dbReference>
<feature type="coiled-coil region" evidence="1">
    <location>
        <begin position="242"/>
        <end position="279"/>
    </location>
</feature>
<evidence type="ECO:0000313" key="2">
    <source>
        <dbReference type="EMBL" id="WQB71961.1"/>
    </source>
</evidence>
<name>A0ABZ0VEY8_9MICO</name>
<protein>
    <submittedName>
        <fullName evidence="2">Uncharacterized protein</fullName>
    </submittedName>
</protein>
<organism evidence="2 3">
    <name type="scientific">Microbacterium invictum</name>
    <dbReference type="NCBI Taxonomy" id="515415"/>
    <lineage>
        <taxon>Bacteria</taxon>
        <taxon>Bacillati</taxon>
        <taxon>Actinomycetota</taxon>
        <taxon>Actinomycetes</taxon>
        <taxon>Micrococcales</taxon>
        <taxon>Microbacteriaceae</taxon>
        <taxon>Microbacterium</taxon>
    </lineage>
</organism>
<accession>A0ABZ0VEY8</accession>
<keyword evidence="3" id="KW-1185">Reference proteome</keyword>
<evidence type="ECO:0000256" key="1">
    <source>
        <dbReference type="SAM" id="Coils"/>
    </source>
</evidence>